<dbReference type="Pfam" id="PF03428">
    <property type="entry name" value="RP-C"/>
    <property type="match status" value="1"/>
</dbReference>
<sequence>MQNTTQTPFGRSETYVLTPDQAAPTQSDFDKWDLLAALTKAAPDFDLSHRNLTVLKALMTFLPDRDITSEPGSAIVFPSNRTLSDRLNGMPESTLRRHLSQLVTLGIVSRHSSPNGKRFARRVGQGISLAFGFDLSPLARHAQQLFLVAHQADLQQQRLRVLRDHIAALRLALIEAGQGAASSLLEEARLSLRRKPDEATLIALHQQLQEAVTVQCSQQVAAVEETAFAKMSAADSHNERHIQDSIEYTFDSERDAHQIAKASDTEKPKQAKKAKTEADLAQVLNACPEFQSFYPEPVHQWQDLDRVTENLSPMIGIDLPVLQEARAAMGRRQAATVVLCILQRLGDIRSPGAYLRRLTQKARSGQFSVLPMLNALSAASNGLKLSADNPKTC</sequence>
<organism evidence="3 4">
    <name type="scientific">Parasedimentitalea psychrophila</name>
    <dbReference type="NCBI Taxonomy" id="2997337"/>
    <lineage>
        <taxon>Bacteria</taxon>
        <taxon>Pseudomonadati</taxon>
        <taxon>Pseudomonadota</taxon>
        <taxon>Alphaproteobacteria</taxon>
        <taxon>Rhodobacterales</taxon>
        <taxon>Paracoccaceae</taxon>
        <taxon>Parasedimentitalea</taxon>
    </lineage>
</organism>
<geneLocation type="plasmid" evidence="3 4">
    <name>pQS-1</name>
</geneLocation>
<dbReference type="InterPro" id="IPR036388">
    <property type="entry name" value="WH-like_DNA-bd_sf"/>
</dbReference>
<dbReference type="AlphaFoldDB" id="A0A9Y2P986"/>
<evidence type="ECO:0000259" key="1">
    <source>
        <dbReference type="Pfam" id="PF03428"/>
    </source>
</evidence>
<evidence type="ECO:0000259" key="2">
    <source>
        <dbReference type="Pfam" id="PF11800"/>
    </source>
</evidence>
<dbReference type="NCBIfam" id="NF040974">
    <property type="entry name" value="RepABC_RepC"/>
    <property type="match status" value="1"/>
</dbReference>
<dbReference type="RefSeq" id="WP_270920981.1">
    <property type="nucleotide sequence ID" value="NZ_CP127248.1"/>
</dbReference>
<evidence type="ECO:0000313" key="3">
    <source>
        <dbReference type="EMBL" id="WIY27720.1"/>
    </source>
</evidence>
<dbReference type="InterPro" id="IPR021760">
    <property type="entry name" value="RepC_C"/>
</dbReference>
<keyword evidence="4" id="KW-1185">Reference proteome</keyword>
<dbReference type="InterPro" id="IPR047611">
    <property type="entry name" value="RepABC_RepC"/>
</dbReference>
<dbReference type="InterPro" id="IPR005090">
    <property type="entry name" value="RepC_N"/>
</dbReference>
<dbReference type="Pfam" id="PF11800">
    <property type="entry name" value="RP-C_C"/>
    <property type="match status" value="1"/>
</dbReference>
<gene>
    <name evidence="3" type="primary">repC</name>
    <name evidence="3" type="ORF">QPJ95_23580</name>
</gene>
<dbReference type="EMBL" id="CP127248">
    <property type="protein sequence ID" value="WIY27720.1"/>
    <property type="molecule type" value="Genomic_DNA"/>
</dbReference>
<protein>
    <submittedName>
        <fullName evidence="3">Plasmid replication protein RepC</fullName>
    </submittedName>
</protein>
<dbReference type="Gene3D" id="1.10.10.10">
    <property type="entry name" value="Winged helix-like DNA-binding domain superfamily/Winged helix DNA-binding domain"/>
    <property type="match status" value="1"/>
</dbReference>
<proteinExistence type="predicted"/>
<evidence type="ECO:0000313" key="4">
    <source>
        <dbReference type="Proteomes" id="UP001238334"/>
    </source>
</evidence>
<feature type="domain" description="Plasmid replication protein C N-terminal" evidence="1">
    <location>
        <begin position="23"/>
        <end position="172"/>
    </location>
</feature>
<name>A0A9Y2P986_9RHOB</name>
<dbReference type="Proteomes" id="UP001238334">
    <property type="component" value="Plasmid pQS-1"/>
</dbReference>
<reference evidence="3 4" key="1">
    <citation type="submission" date="2023-06" db="EMBL/GenBank/DDBJ databases">
        <title>Parasedimentitalea psychrophila sp. nov., a psychrophilic bacterium isolated from deep-sea sediment.</title>
        <authorList>
            <person name="Li A."/>
        </authorList>
    </citation>
    <scope>NUCLEOTIDE SEQUENCE [LARGE SCALE GENOMIC DNA]</scope>
    <source>
        <strain evidence="3 4">QS115</strain>
        <plasmid evidence="3 4">pQS-1</plasmid>
    </source>
</reference>
<accession>A0A9Y2P986</accession>
<keyword evidence="3" id="KW-0614">Plasmid</keyword>
<feature type="domain" description="Plasmid replication protein C C-terminal" evidence="2">
    <location>
        <begin position="280"/>
        <end position="377"/>
    </location>
</feature>
<dbReference type="KEGG" id="ppso:QPJ95_23580"/>